<proteinExistence type="predicted"/>
<gene>
    <name evidence="1" type="ORF">LCGC14_1056390</name>
</gene>
<reference evidence="1" key="1">
    <citation type="journal article" date="2015" name="Nature">
        <title>Complex archaea that bridge the gap between prokaryotes and eukaryotes.</title>
        <authorList>
            <person name="Spang A."/>
            <person name="Saw J.H."/>
            <person name="Jorgensen S.L."/>
            <person name="Zaremba-Niedzwiedzka K."/>
            <person name="Martijn J."/>
            <person name="Lind A.E."/>
            <person name="van Eijk R."/>
            <person name="Schleper C."/>
            <person name="Guy L."/>
            <person name="Ettema T.J."/>
        </authorList>
    </citation>
    <scope>NUCLEOTIDE SEQUENCE</scope>
</reference>
<comment type="caution">
    <text evidence="1">The sequence shown here is derived from an EMBL/GenBank/DDBJ whole genome shotgun (WGS) entry which is preliminary data.</text>
</comment>
<evidence type="ECO:0000313" key="1">
    <source>
        <dbReference type="EMBL" id="KKN08471.1"/>
    </source>
</evidence>
<sequence>MLRYLFPIETMYIRNGVKRKIRIVNDKKYRSLNSRVKQSLKWICRNILSRSNCDEIEVEGKSDIQFYDLEKYFLEVKSLFFFEQKGILERFEKINREHCETISTSSQKFYLGFGTGRELEIIQKKSVFNPLSKDSSSILMYDNNFLDEIKLFSDICSRVDNATRQLSKITEIGRKIAVIDISQHPFIDPLRAWHCIKELWTENYNYKEKIDGVSLFCHNIAQRPNDIVSIALTPCVSDVRMKSPVFHQPFTVVGWNVMSIPTHALFKHQKKSNISITRRGNLKVKRTIYAPFWKSTNFLMQKNRRDFNAH</sequence>
<dbReference type="EMBL" id="LAZR01004453">
    <property type="protein sequence ID" value="KKN08471.1"/>
    <property type="molecule type" value="Genomic_DNA"/>
</dbReference>
<name>A0A0F9Q5F1_9ZZZZ</name>
<dbReference type="AlphaFoldDB" id="A0A0F9Q5F1"/>
<accession>A0A0F9Q5F1</accession>
<organism evidence="1">
    <name type="scientific">marine sediment metagenome</name>
    <dbReference type="NCBI Taxonomy" id="412755"/>
    <lineage>
        <taxon>unclassified sequences</taxon>
        <taxon>metagenomes</taxon>
        <taxon>ecological metagenomes</taxon>
    </lineage>
</organism>
<protein>
    <submittedName>
        <fullName evidence="1">Uncharacterized protein</fullName>
    </submittedName>
</protein>